<feature type="domain" description="VOC" evidence="1">
    <location>
        <begin position="8"/>
        <end position="123"/>
    </location>
</feature>
<dbReference type="InterPro" id="IPR037523">
    <property type="entry name" value="VOC_core"/>
</dbReference>
<proteinExistence type="predicted"/>
<organism evidence="2 3">
    <name type="scientific">Aeromicrobium senzhongii</name>
    <dbReference type="NCBI Taxonomy" id="2663859"/>
    <lineage>
        <taxon>Bacteria</taxon>
        <taxon>Bacillati</taxon>
        <taxon>Actinomycetota</taxon>
        <taxon>Actinomycetes</taxon>
        <taxon>Propionibacteriales</taxon>
        <taxon>Nocardioidaceae</taxon>
        <taxon>Aeromicrobium</taxon>
    </lineage>
</organism>
<dbReference type="PANTHER" id="PTHR35908">
    <property type="entry name" value="HYPOTHETICAL FUSION PROTEIN"/>
    <property type="match status" value="1"/>
</dbReference>
<dbReference type="Pfam" id="PF18029">
    <property type="entry name" value="Glyoxalase_6"/>
    <property type="match status" value="1"/>
</dbReference>
<dbReference type="RefSeq" id="WP_154595460.1">
    <property type="nucleotide sequence ID" value="NZ_CP060587.1"/>
</dbReference>
<evidence type="ECO:0000313" key="3">
    <source>
        <dbReference type="Proteomes" id="UP000515871"/>
    </source>
</evidence>
<dbReference type="EMBL" id="CP060587">
    <property type="protein sequence ID" value="QNL95259.1"/>
    <property type="molecule type" value="Genomic_DNA"/>
</dbReference>
<name>A0ABX6SXW4_9ACTN</name>
<protein>
    <submittedName>
        <fullName evidence="2">VOC family protein</fullName>
    </submittedName>
</protein>
<dbReference type="InterPro" id="IPR041581">
    <property type="entry name" value="Glyoxalase_6"/>
</dbReference>
<dbReference type="PROSITE" id="PS51819">
    <property type="entry name" value="VOC"/>
    <property type="match status" value="1"/>
</dbReference>
<accession>A0ABX6SXW4</accession>
<dbReference type="Proteomes" id="UP000515871">
    <property type="component" value="Chromosome"/>
</dbReference>
<evidence type="ECO:0000259" key="1">
    <source>
        <dbReference type="PROSITE" id="PS51819"/>
    </source>
</evidence>
<dbReference type="PANTHER" id="PTHR35908:SF1">
    <property type="entry name" value="CONSERVED PROTEIN"/>
    <property type="match status" value="1"/>
</dbReference>
<sequence length="123" mass="13042">MAARSVGSLSGVALEGRDPAALAAFYSAVTGWPILHSDEDWYSIGAPDGAFHLSFQLAPEHEPPAWPDPASSMQAHLHVRVDDLDAAEARVLELGATRFAHQPNPDGSRVFADPAGHPFCLCG</sequence>
<evidence type="ECO:0000313" key="2">
    <source>
        <dbReference type="EMBL" id="QNL95259.1"/>
    </source>
</evidence>
<gene>
    <name evidence="2" type="ORF">H9L21_04820</name>
</gene>
<reference evidence="2 3" key="1">
    <citation type="submission" date="2020-08" db="EMBL/GenBank/DDBJ databases">
        <title>Novel species in genus Aeromicrobium.</title>
        <authorList>
            <person name="Zhang G."/>
        </authorList>
    </citation>
    <scope>NUCLEOTIDE SEQUENCE [LARGE SCALE GENOMIC DNA]</scope>
    <source>
        <strain evidence="3">zg-629</strain>
    </source>
</reference>
<keyword evidence="3" id="KW-1185">Reference proteome</keyword>
<dbReference type="InterPro" id="IPR029068">
    <property type="entry name" value="Glyas_Bleomycin-R_OHBP_Dase"/>
</dbReference>
<dbReference type="Gene3D" id="3.10.180.10">
    <property type="entry name" value="2,3-Dihydroxybiphenyl 1,2-Dioxygenase, domain 1"/>
    <property type="match status" value="1"/>
</dbReference>
<dbReference type="SUPFAM" id="SSF54593">
    <property type="entry name" value="Glyoxalase/Bleomycin resistance protein/Dihydroxybiphenyl dioxygenase"/>
    <property type="match status" value="1"/>
</dbReference>